<dbReference type="AlphaFoldDB" id="A0A2I2GJ28"/>
<evidence type="ECO:0008006" key="5">
    <source>
        <dbReference type="Google" id="ProtNLM"/>
    </source>
</evidence>
<sequence>MDWFTEPAEKLHTALQSYDNRSKHRSPRPVNEQLAREPDLIPALTDPSTTLREYYFSRTCRILSGFDSPKNPLREWVSRLSMHEPVIHFCMLSISAAHVSQKKCRTGALGLKHHVNALSSLANEVARRDFLPSSRSPDDSNLRARETQTTAILLLGIVMIGITSSWHDPFSLGLQHLHAARTLFQQHVSRNGALSFQGPPDMSDSSARHFFVGALAYWEALASFIVDQNTDVADYLLPFYDRGETTTLSIHPWSGVSTTLFIYLSKVGSIARQLRHLRKPPPLQTRAQMLTETRNTLLLHAASLEESVSQYRVPAVEAVSDTDDPFAPVGHFQTLARVYQLSSLLELYRNFPELLAQKTRTIVLQQDAVFHSNYRDRLNALAIDILSLVASIPETSGTRASQMLALIIAGSTLQFQGDMSTEGNVQSLDGTSTPAVIGHWRSFVDARLGNMHRFVGLKTVNQAGAIVKETWERADLSGLASGRGARMDDETPVQPATIVHWIDVMIEKGLETILG</sequence>
<dbReference type="RefSeq" id="XP_024708183.1">
    <property type="nucleotide sequence ID" value="XM_024852115.1"/>
</dbReference>
<evidence type="ECO:0000256" key="2">
    <source>
        <dbReference type="ARBA" id="ARBA00023242"/>
    </source>
</evidence>
<dbReference type="GeneID" id="36559813"/>
<dbReference type="PANTHER" id="PTHR37534">
    <property type="entry name" value="TRANSCRIPTIONAL ACTIVATOR PROTEIN UGA3"/>
    <property type="match status" value="1"/>
</dbReference>
<protein>
    <recommendedName>
        <fullName evidence="5">Zn(II)2Cys6 transcription factor</fullName>
    </recommendedName>
</protein>
<reference evidence="3 4" key="1">
    <citation type="submission" date="2016-12" db="EMBL/GenBank/DDBJ databases">
        <title>The genomes of Aspergillus section Nigri reveals drivers in fungal speciation.</title>
        <authorList>
            <consortium name="DOE Joint Genome Institute"/>
            <person name="Vesth T.C."/>
            <person name="Nybo J."/>
            <person name="Theobald S."/>
            <person name="Brandl J."/>
            <person name="Frisvad J.C."/>
            <person name="Nielsen K.F."/>
            <person name="Lyhne E.K."/>
            <person name="Kogle M.E."/>
            <person name="Kuo A."/>
            <person name="Riley R."/>
            <person name="Clum A."/>
            <person name="Nolan M."/>
            <person name="Lipzen A."/>
            <person name="Salamov A."/>
            <person name="Henrissat B."/>
            <person name="Wiebenga A."/>
            <person name="De Vries R.P."/>
            <person name="Grigoriev I.V."/>
            <person name="Mortensen U.H."/>
            <person name="Andersen M.R."/>
            <person name="Baker S.E."/>
        </authorList>
    </citation>
    <scope>NUCLEOTIDE SEQUENCE [LARGE SCALE GENOMIC DNA]</scope>
    <source>
        <strain evidence="3 4">IBT 23096</strain>
    </source>
</reference>
<comment type="caution">
    <text evidence="3">The sequence shown here is derived from an EMBL/GenBank/DDBJ whole genome shotgun (WGS) entry which is preliminary data.</text>
</comment>
<dbReference type="OrthoDB" id="39175at2759"/>
<dbReference type="GO" id="GO:0000976">
    <property type="term" value="F:transcription cis-regulatory region binding"/>
    <property type="evidence" value="ECO:0007669"/>
    <property type="project" value="TreeGrafter"/>
</dbReference>
<accession>A0A2I2GJ28</accession>
<evidence type="ECO:0000313" key="3">
    <source>
        <dbReference type="EMBL" id="PLB52881.1"/>
    </source>
</evidence>
<gene>
    <name evidence="3" type="ORF">P170DRAFT_462718</name>
</gene>
<organism evidence="3 4">
    <name type="scientific">Aspergillus steynii IBT 23096</name>
    <dbReference type="NCBI Taxonomy" id="1392250"/>
    <lineage>
        <taxon>Eukaryota</taxon>
        <taxon>Fungi</taxon>
        <taxon>Dikarya</taxon>
        <taxon>Ascomycota</taxon>
        <taxon>Pezizomycotina</taxon>
        <taxon>Eurotiomycetes</taxon>
        <taxon>Eurotiomycetidae</taxon>
        <taxon>Eurotiales</taxon>
        <taxon>Aspergillaceae</taxon>
        <taxon>Aspergillus</taxon>
        <taxon>Aspergillus subgen. Circumdati</taxon>
    </lineage>
</organism>
<dbReference type="STRING" id="1392250.A0A2I2GJ28"/>
<name>A0A2I2GJ28_9EURO</name>
<evidence type="ECO:0000313" key="4">
    <source>
        <dbReference type="Proteomes" id="UP000234275"/>
    </source>
</evidence>
<dbReference type="Proteomes" id="UP000234275">
    <property type="component" value="Unassembled WGS sequence"/>
</dbReference>
<keyword evidence="2" id="KW-0539">Nucleus</keyword>
<dbReference type="InterPro" id="IPR021858">
    <property type="entry name" value="Fun_TF"/>
</dbReference>
<comment type="subcellular location">
    <subcellularLocation>
        <location evidence="1">Nucleus</location>
    </subcellularLocation>
</comment>
<proteinExistence type="predicted"/>
<dbReference type="GO" id="GO:0045944">
    <property type="term" value="P:positive regulation of transcription by RNA polymerase II"/>
    <property type="evidence" value="ECO:0007669"/>
    <property type="project" value="TreeGrafter"/>
</dbReference>
<dbReference type="EMBL" id="MSFO01000002">
    <property type="protein sequence ID" value="PLB52881.1"/>
    <property type="molecule type" value="Genomic_DNA"/>
</dbReference>
<dbReference type="Pfam" id="PF11951">
    <property type="entry name" value="Fungal_trans_2"/>
    <property type="match status" value="1"/>
</dbReference>
<dbReference type="VEuPathDB" id="FungiDB:P170DRAFT_462718"/>
<evidence type="ECO:0000256" key="1">
    <source>
        <dbReference type="ARBA" id="ARBA00004123"/>
    </source>
</evidence>
<dbReference type="GO" id="GO:0005634">
    <property type="term" value="C:nucleus"/>
    <property type="evidence" value="ECO:0007669"/>
    <property type="project" value="UniProtKB-SubCell"/>
</dbReference>
<dbReference type="PANTHER" id="PTHR37534:SF15">
    <property type="entry name" value="ZN(II)2CYS6 TRANSCRIPTION FACTOR (EUROFUNG)"/>
    <property type="match status" value="1"/>
</dbReference>
<dbReference type="GO" id="GO:0003700">
    <property type="term" value="F:DNA-binding transcription factor activity"/>
    <property type="evidence" value="ECO:0007669"/>
    <property type="project" value="TreeGrafter"/>
</dbReference>
<keyword evidence="4" id="KW-1185">Reference proteome</keyword>